<gene>
    <name evidence="7" type="ORF">HDA37_004717</name>
</gene>
<dbReference type="InterPro" id="IPR050319">
    <property type="entry name" value="ABC_transp_ATP-bind"/>
</dbReference>
<dbReference type="PROSITE" id="PS50893">
    <property type="entry name" value="ABC_TRANSPORTER_2"/>
    <property type="match status" value="2"/>
</dbReference>
<comment type="similarity">
    <text evidence="1">Belongs to the ABC transporter superfamily.</text>
</comment>
<dbReference type="AlphaFoldDB" id="A0A852WGE3"/>
<feature type="domain" description="ABC transporter" evidence="6">
    <location>
        <begin position="259"/>
        <end position="509"/>
    </location>
</feature>
<name>A0A852WGE3_PSEA5</name>
<dbReference type="Gene3D" id="3.40.50.300">
    <property type="entry name" value="P-loop containing nucleotide triphosphate hydrolases"/>
    <property type="match status" value="2"/>
</dbReference>
<organism evidence="7 8">
    <name type="scientific">Pseudonocardia alni</name>
    <name type="common">Amycolata alni</name>
    <dbReference type="NCBI Taxonomy" id="33907"/>
    <lineage>
        <taxon>Bacteria</taxon>
        <taxon>Bacillati</taxon>
        <taxon>Actinomycetota</taxon>
        <taxon>Actinomycetes</taxon>
        <taxon>Pseudonocardiales</taxon>
        <taxon>Pseudonocardiaceae</taxon>
        <taxon>Pseudonocardia</taxon>
    </lineage>
</organism>
<comment type="caution">
    <text evidence="7">The sequence shown here is derived from an EMBL/GenBank/DDBJ whole genome shotgun (WGS) entry which is preliminary data.</text>
</comment>
<protein>
    <submittedName>
        <fullName evidence="7">Peptide/nickel transport system ATP-binding protein</fullName>
    </submittedName>
</protein>
<dbReference type="SUPFAM" id="SSF52540">
    <property type="entry name" value="P-loop containing nucleoside triphosphate hydrolases"/>
    <property type="match status" value="2"/>
</dbReference>
<keyword evidence="3" id="KW-0547">Nucleotide-binding</keyword>
<evidence type="ECO:0000256" key="2">
    <source>
        <dbReference type="ARBA" id="ARBA00022448"/>
    </source>
</evidence>
<feature type="domain" description="ABC transporter" evidence="6">
    <location>
        <begin position="15"/>
        <end position="255"/>
    </location>
</feature>
<dbReference type="CDD" id="cd03257">
    <property type="entry name" value="ABC_NikE_OppD_transporters"/>
    <property type="match status" value="1"/>
</dbReference>
<feature type="compositionally biased region" description="Pro residues" evidence="5">
    <location>
        <begin position="237"/>
        <end position="247"/>
    </location>
</feature>
<evidence type="ECO:0000256" key="3">
    <source>
        <dbReference type="ARBA" id="ARBA00022741"/>
    </source>
</evidence>
<sequence>MSTHPDGPGSATPLLAIEALTVTVGGRDVVDGVGLRVGPGERVALLGPSGSGKSLTAAAVLGRLPAVASLRGRVLLGGTDVGAVPAARRDRAVRLAAVGQDTRTALNPLVAVGTQLRAAVRANGGDERPGALREALAATGIEDPGRVLGGHPGELSGGQRQRVQLALALACRPHLLVADEPTTALDPVNRRRVLDLLASGLAGTGTALLFISHDTAAAHELCDRAVHLREGRVVDPAPLPARTPRPAPAASAGPGRPLLVARGLHRVHPGPGRRRPAPVAALRGVDLTVHAGERVALAGTSGAGKSTLLRILLALEPADAGSVTADGADVRPGPVRRLRAFRRTVQYVPQDPAGSLDPRMTARDLVAEPLRRLGGPAARSAAGRARAAAAALDDVGLPAALADRRPGELSGGQAQRVALARALVVGPRLLLADEPVSGLDPALRDQVVDLFADTCAAHGTGLLLVSHDLAVAAALCPRTVVLHDGLIVEDRPTVELLAAPQHPAVAALVGATAPLSV</sequence>
<dbReference type="GO" id="GO:0005524">
    <property type="term" value="F:ATP binding"/>
    <property type="evidence" value="ECO:0007669"/>
    <property type="project" value="UniProtKB-KW"/>
</dbReference>
<evidence type="ECO:0000256" key="4">
    <source>
        <dbReference type="ARBA" id="ARBA00022840"/>
    </source>
</evidence>
<dbReference type="Proteomes" id="UP000549695">
    <property type="component" value="Unassembled WGS sequence"/>
</dbReference>
<dbReference type="RefSeq" id="WP_179762269.1">
    <property type="nucleotide sequence ID" value="NZ_BAAAJZ010000006.1"/>
</dbReference>
<evidence type="ECO:0000313" key="7">
    <source>
        <dbReference type="EMBL" id="NYG04432.1"/>
    </source>
</evidence>
<dbReference type="GO" id="GO:0055085">
    <property type="term" value="P:transmembrane transport"/>
    <property type="evidence" value="ECO:0007669"/>
    <property type="project" value="UniProtKB-ARBA"/>
</dbReference>
<dbReference type="GeneID" id="98054386"/>
<accession>A0A852WGE3</accession>
<dbReference type="InterPro" id="IPR003593">
    <property type="entry name" value="AAA+_ATPase"/>
</dbReference>
<dbReference type="InterPro" id="IPR017871">
    <property type="entry name" value="ABC_transporter-like_CS"/>
</dbReference>
<evidence type="ECO:0000256" key="1">
    <source>
        <dbReference type="ARBA" id="ARBA00005417"/>
    </source>
</evidence>
<dbReference type="GO" id="GO:0016887">
    <property type="term" value="F:ATP hydrolysis activity"/>
    <property type="evidence" value="ECO:0007669"/>
    <property type="project" value="InterPro"/>
</dbReference>
<reference evidence="7 8" key="1">
    <citation type="submission" date="2020-07" db="EMBL/GenBank/DDBJ databases">
        <title>Sequencing the genomes of 1000 actinobacteria strains.</title>
        <authorList>
            <person name="Klenk H.-P."/>
        </authorList>
    </citation>
    <scope>NUCLEOTIDE SEQUENCE [LARGE SCALE GENOMIC DNA]</scope>
    <source>
        <strain evidence="7 8">DSM 44749</strain>
    </source>
</reference>
<dbReference type="PANTHER" id="PTHR43776:SF7">
    <property type="entry name" value="D,D-DIPEPTIDE TRANSPORT ATP-BINDING PROTEIN DDPF-RELATED"/>
    <property type="match status" value="1"/>
</dbReference>
<evidence type="ECO:0000313" key="8">
    <source>
        <dbReference type="Proteomes" id="UP000549695"/>
    </source>
</evidence>
<dbReference type="SMART" id="SM00382">
    <property type="entry name" value="AAA"/>
    <property type="match status" value="2"/>
</dbReference>
<keyword evidence="8" id="KW-1185">Reference proteome</keyword>
<dbReference type="InterPro" id="IPR003439">
    <property type="entry name" value="ABC_transporter-like_ATP-bd"/>
</dbReference>
<evidence type="ECO:0000256" key="5">
    <source>
        <dbReference type="SAM" id="MobiDB-lite"/>
    </source>
</evidence>
<dbReference type="PANTHER" id="PTHR43776">
    <property type="entry name" value="TRANSPORT ATP-BINDING PROTEIN"/>
    <property type="match status" value="1"/>
</dbReference>
<dbReference type="EMBL" id="JACCCZ010000001">
    <property type="protein sequence ID" value="NYG04432.1"/>
    <property type="molecule type" value="Genomic_DNA"/>
</dbReference>
<dbReference type="PROSITE" id="PS00211">
    <property type="entry name" value="ABC_TRANSPORTER_1"/>
    <property type="match status" value="2"/>
</dbReference>
<dbReference type="Pfam" id="PF00005">
    <property type="entry name" value="ABC_tran"/>
    <property type="match status" value="2"/>
</dbReference>
<keyword evidence="2" id="KW-0813">Transport</keyword>
<evidence type="ECO:0000259" key="6">
    <source>
        <dbReference type="PROSITE" id="PS50893"/>
    </source>
</evidence>
<proteinExistence type="inferred from homology"/>
<dbReference type="InterPro" id="IPR027417">
    <property type="entry name" value="P-loop_NTPase"/>
</dbReference>
<feature type="region of interest" description="Disordered" evidence="5">
    <location>
        <begin position="236"/>
        <end position="256"/>
    </location>
</feature>
<keyword evidence="4 7" id="KW-0067">ATP-binding</keyword>